<dbReference type="RefSeq" id="WP_078424273.1">
    <property type="nucleotide sequence ID" value="NZ_CP017258.1"/>
</dbReference>
<evidence type="ECO:0000256" key="1">
    <source>
        <dbReference type="SAM" id="Coils"/>
    </source>
</evidence>
<feature type="coiled-coil region" evidence="1">
    <location>
        <begin position="132"/>
        <end position="166"/>
    </location>
</feature>
<dbReference type="Proteomes" id="UP000190868">
    <property type="component" value="Chromosome"/>
</dbReference>
<reference evidence="3" key="1">
    <citation type="submission" date="2016-09" db="EMBL/GenBank/DDBJ databases">
        <title>Comparative genomics of the Campylobacter concisus group.</title>
        <authorList>
            <person name="Miller W.G."/>
            <person name="Yee E."/>
            <person name="Chapman M.H."/>
            <person name="Huynh S."/>
            <person name="Bono J.L."/>
            <person name="On S.L.W."/>
            <person name="StLeger J."/>
            <person name="Foster G."/>
            <person name="Parker C.T."/>
        </authorList>
    </citation>
    <scope>NUCLEOTIDE SEQUENCE [LARGE SCALE GENOMIC DNA]</scope>
    <source>
        <strain evidence="3">RM18021</strain>
    </source>
</reference>
<accession>A0A1S6U661</accession>
<keyword evidence="1" id="KW-0175">Coiled coil</keyword>
<dbReference type="InterPro" id="IPR014054">
    <property type="entry name" value="Phage_regulatory_Rha"/>
</dbReference>
<protein>
    <submittedName>
        <fullName evidence="2">Phage regulatory protein, Rha family</fullName>
    </submittedName>
</protein>
<evidence type="ECO:0000313" key="3">
    <source>
        <dbReference type="Proteomes" id="UP000190868"/>
    </source>
</evidence>
<organism evidence="2 3">
    <name type="scientific">Campylobacter pinnipediorum subsp. caledonicus</name>
    <dbReference type="NCBI Taxonomy" id="1874362"/>
    <lineage>
        <taxon>Bacteria</taxon>
        <taxon>Pseudomonadati</taxon>
        <taxon>Campylobacterota</taxon>
        <taxon>Epsilonproteobacteria</taxon>
        <taxon>Campylobacterales</taxon>
        <taxon>Campylobacteraceae</taxon>
        <taxon>Campylobacter</taxon>
    </lineage>
</organism>
<evidence type="ECO:0000313" key="2">
    <source>
        <dbReference type="EMBL" id="AQW87203.1"/>
    </source>
</evidence>
<dbReference type="EMBL" id="CP017258">
    <property type="protein sequence ID" value="AQW87203.1"/>
    <property type="molecule type" value="Genomic_DNA"/>
</dbReference>
<name>A0A1S6U661_9BACT</name>
<proteinExistence type="predicted"/>
<dbReference type="AlphaFoldDB" id="A0A1S6U661"/>
<gene>
    <name evidence="2" type="ORF">CPIN18021_0358</name>
</gene>
<sequence length="238" mass="27574">MSSLISINNISVDFKVVGNEIFANSLQIAEVFGKNHRDILSTIRALPNDDFREHNFQSSFYINSQNKKQPCYNLTRDGFSLLVMGFTGEKAYKWKIEFIKAFNMMEAELKAIKTKHYINEISALKAHQILQSKRVTNQINGYKSQIAQHNKQIAILKADLQKIDNTKAILQNVKDERDYFRKKYYEAYKALGKDKDIVLSLHKIQKHLEPVYTALGAVMAYVDSNNTYFMKNNEIFKT</sequence>
<keyword evidence="3" id="KW-1185">Reference proteome</keyword>
<dbReference type="NCBIfam" id="TIGR02681">
    <property type="entry name" value="phage_pRha"/>
    <property type="match status" value="1"/>
</dbReference>
<dbReference type="Pfam" id="PF09669">
    <property type="entry name" value="Phage_pRha"/>
    <property type="match status" value="1"/>
</dbReference>